<dbReference type="InterPro" id="IPR052196">
    <property type="entry name" value="Bact_Kbp"/>
</dbReference>
<name>A0ABT3N5G7_9BACT</name>
<evidence type="ECO:0000313" key="4">
    <source>
        <dbReference type="Proteomes" id="UP001209681"/>
    </source>
</evidence>
<keyword evidence="1" id="KW-0732">Signal</keyword>
<feature type="chain" id="PRO_5046114343" evidence="1">
    <location>
        <begin position="24"/>
        <end position="342"/>
    </location>
</feature>
<evidence type="ECO:0000313" key="3">
    <source>
        <dbReference type="EMBL" id="MCW7752711.1"/>
    </source>
</evidence>
<sequence>MIRRLLLHSLLISLLLCSAAAMADRHTPPPGVLELEDGFYYVVQKGDTLWDVSARFFNTAWYWPGLWAENDISISSHNPHWIYPGQKLRLALRGTISEPEPLPIITEKPLPEPEPPSYRFSPIHRVGFITPEPVEPSARIIAATESRDMISTSDRVYIAPSADRILPIAGRYIIYASPEKVRNPDNQRSYIGYLHYISGLVDITEHRNGLTIGHVSSAFRPIQEGDLLFPMPKRKPEIPLKPPVEGLEGKIIAGDLNQTMFAQEDIIYINFGKKDGVMPGQTYYLIEEKEISATGLKKDRRTDRIPFGAVFILDTRETASAAFVIDSRKNASIGTLVTSPIH</sequence>
<dbReference type="SMART" id="SM00257">
    <property type="entry name" value="LysM"/>
    <property type="match status" value="1"/>
</dbReference>
<protein>
    <submittedName>
        <fullName evidence="3">LysM peptidoglycan-binding domain-containing protein</fullName>
    </submittedName>
</protein>
<dbReference type="SUPFAM" id="SSF54106">
    <property type="entry name" value="LysM domain"/>
    <property type="match status" value="1"/>
</dbReference>
<dbReference type="PROSITE" id="PS51782">
    <property type="entry name" value="LYSM"/>
    <property type="match status" value="1"/>
</dbReference>
<dbReference type="PANTHER" id="PTHR34700:SF4">
    <property type="entry name" value="PHAGE-LIKE ELEMENT PBSX PROTEIN XKDP"/>
    <property type="match status" value="1"/>
</dbReference>
<gene>
    <name evidence="3" type="ORF">OOT00_01770</name>
</gene>
<feature type="signal peptide" evidence="1">
    <location>
        <begin position="1"/>
        <end position="23"/>
    </location>
</feature>
<evidence type="ECO:0000256" key="1">
    <source>
        <dbReference type="SAM" id="SignalP"/>
    </source>
</evidence>
<accession>A0ABT3N5G7</accession>
<dbReference type="Pfam" id="PF01476">
    <property type="entry name" value="LysM"/>
    <property type="match status" value="1"/>
</dbReference>
<evidence type="ECO:0000259" key="2">
    <source>
        <dbReference type="PROSITE" id="PS51782"/>
    </source>
</evidence>
<dbReference type="InterPro" id="IPR036779">
    <property type="entry name" value="LysM_dom_sf"/>
</dbReference>
<dbReference type="EMBL" id="JAPFPW010000001">
    <property type="protein sequence ID" value="MCW7752711.1"/>
    <property type="molecule type" value="Genomic_DNA"/>
</dbReference>
<dbReference type="Gene3D" id="3.10.350.10">
    <property type="entry name" value="LysM domain"/>
    <property type="match status" value="1"/>
</dbReference>
<organism evidence="3 4">
    <name type="scientific">Desulfobotulus pelophilus</name>
    <dbReference type="NCBI Taxonomy" id="2823377"/>
    <lineage>
        <taxon>Bacteria</taxon>
        <taxon>Pseudomonadati</taxon>
        <taxon>Thermodesulfobacteriota</taxon>
        <taxon>Desulfobacteria</taxon>
        <taxon>Desulfobacterales</taxon>
        <taxon>Desulfobacteraceae</taxon>
        <taxon>Desulfobotulus</taxon>
    </lineage>
</organism>
<keyword evidence="4" id="KW-1185">Reference proteome</keyword>
<dbReference type="PANTHER" id="PTHR34700">
    <property type="entry name" value="POTASSIUM BINDING PROTEIN KBP"/>
    <property type="match status" value="1"/>
</dbReference>
<dbReference type="Proteomes" id="UP001209681">
    <property type="component" value="Unassembled WGS sequence"/>
</dbReference>
<reference evidence="3 4" key="1">
    <citation type="submission" date="2022-11" db="EMBL/GenBank/DDBJ databases">
        <title>Desulfobotulus tamanensis H1 sp. nov. - anaerobic, alkaliphilic, sulphate reducing bacterium isolated from terrestrial mud volcano.</title>
        <authorList>
            <person name="Frolova A."/>
            <person name="Merkel A.Y."/>
            <person name="Slobodkin A.I."/>
        </authorList>
    </citation>
    <scope>NUCLEOTIDE SEQUENCE [LARGE SCALE GENOMIC DNA]</scope>
    <source>
        <strain evidence="3 4">H1</strain>
    </source>
</reference>
<dbReference type="RefSeq" id="WP_265423573.1">
    <property type="nucleotide sequence ID" value="NZ_JAPFPW010000001.1"/>
</dbReference>
<dbReference type="InterPro" id="IPR018392">
    <property type="entry name" value="LysM"/>
</dbReference>
<comment type="caution">
    <text evidence="3">The sequence shown here is derived from an EMBL/GenBank/DDBJ whole genome shotgun (WGS) entry which is preliminary data.</text>
</comment>
<feature type="domain" description="LysM" evidence="2">
    <location>
        <begin position="39"/>
        <end position="90"/>
    </location>
</feature>
<dbReference type="CDD" id="cd00118">
    <property type="entry name" value="LysM"/>
    <property type="match status" value="1"/>
</dbReference>
<proteinExistence type="predicted"/>